<dbReference type="InterPro" id="IPR050267">
    <property type="entry name" value="Anti-sigma-factor_SerPK"/>
</dbReference>
<comment type="caution">
    <text evidence="4">The sequence shown here is derived from an EMBL/GenBank/DDBJ whole genome shotgun (WGS) entry which is preliminary data.</text>
</comment>
<evidence type="ECO:0000313" key="5">
    <source>
        <dbReference type="Proteomes" id="UP000254869"/>
    </source>
</evidence>
<dbReference type="Pfam" id="PF13581">
    <property type="entry name" value="HATPase_c_2"/>
    <property type="match status" value="1"/>
</dbReference>
<dbReference type="RefSeq" id="WP_068007189.1">
    <property type="nucleotide sequence ID" value="NZ_QQBC01000010.1"/>
</dbReference>
<dbReference type="NCBIfam" id="NF041045">
    <property type="entry name" value="RsbA_anti_sig"/>
    <property type="match status" value="1"/>
</dbReference>
<dbReference type="CDD" id="cd16936">
    <property type="entry name" value="HATPase_RsbW-like"/>
    <property type="match status" value="1"/>
</dbReference>
<organism evidence="4 5">
    <name type="scientific">Nocardia pseudobrasiliensis</name>
    <dbReference type="NCBI Taxonomy" id="45979"/>
    <lineage>
        <taxon>Bacteria</taxon>
        <taxon>Bacillati</taxon>
        <taxon>Actinomycetota</taxon>
        <taxon>Actinomycetes</taxon>
        <taxon>Mycobacteriales</taxon>
        <taxon>Nocardiaceae</taxon>
        <taxon>Nocardia</taxon>
    </lineage>
</organism>
<dbReference type="Proteomes" id="UP000254869">
    <property type="component" value="Unassembled WGS sequence"/>
</dbReference>
<sequence>MTGAAAAPAEFAHPALFYGNDEEYLAGLVPFVTDGLALDQPVAAAVPHARLTALADALGADAAQVTLIDMNEAGRNPGRIIAAVLHRFADTYPDRHVRIIAEAIWVGRSDIEYPACVQHEALVNPSFLGRAGTIVCPYDITHLAPAVLADARTTHPLLWEAAARYPSDHYAPDDIIDRYNQPFPAGVDAAEILVDSPADVPIARHTATAHALRLGLSEDRIPDFELIVTELITNSIEHAKSPCSLSIWRHTDYLACEVRDTGHITDPLAGRRPATPGQFRGRGLLLVHQLADLVRTHTGPTGTSQYALLRLSGPDQF</sequence>
<dbReference type="STRING" id="1210086.GCA_001613105_07169"/>
<keyword evidence="1" id="KW-0723">Serine/threonine-protein kinase</keyword>
<gene>
    <name evidence="4" type="ORF">DFR76_110152</name>
</gene>
<keyword evidence="1" id="KW-0808">Transferase</keyword>
<evidence type="ECO:0000256" key="1">
    <source>
        <dbReference type="ARBA" id="ARBA00022527"/>
    </source>
</evidence>
<name>A0A370HY76_9NOCA</name>
<dbReference type="AlphaFoldDB" id="A0A370HY76"/>
<dbReference type="GO" id="GO:0004674">
    <property type="term" value="F:protein serine/threonine kinase activity"/>
    <property type="evidence" value="ECO:0007669"/>
    <property type="project" value="UniProtKB-KW"/>
</dbReference>
<proteinExistence type="predicted"/>
<dbReference type="InterPro" id="IPR047718">
    <property type="entry name" value="RsbA-like_anti_sig"/>
</dbReference>
<accession>A0A370HY76</accession>
<evidence type="ECO:0000313" key="4">
    <source>
        <dbReference type="EMBL" id="RDI63455.1"/>
    </source>
</evidence>
<dbReference type="EMBL" id="QQBC01000010">
    <property type="protein sequence ID" value="RDI63455.1"/>
    <property type="molecule type" value="Genomic_DNA"/>
</dbReference>
<dbReference type="PANTHER" id="PTHR35526:SF3">
    <property type="entry name" value="ANTI-SIGMA-F FACTOR RSBW"/>
    <property type="match status" value="1"/>
</dbReference>
<dbReference type="SUPFAM" id="SSF55874">
    <property type="entry name" value="ATPase domain of HSP90 chaperone/DNA topoisomerase II/histidine kinase"/>
    <property type="match status" value="1"/>
</dbReference>
<dbReference type="Pfam" id="PF14417">
    <property type="entry name" value="MEDS"/>
    <property type="match status" value="1"/>
</dbReference>
<dbReference type="InterPro" id="IPR025847">
    <property type="entry name" value="MEDS_domain"/>
</dbReference>
<feature type="domain" description="MEDS" evidence="3">
    <location>
        <begin position="13"/>
        <end position="156"/>
    </location>
</feature>
<dbReference type="PANTHER" id="PTHR35526">
    <property type="entry name" value="ANTI-SIGMA-F FACTOR RSBW-RELATED"/>
    <property type="match status" value="1"/>
</dbReference>
<evidence type="ECO:0000259" key="2">
    <source>
        <dbReference type="Pfam" id="PF13581"/>
    </source>
</evidence>
<dbReference type="InterPro" id="IPR003594">
    <property type="entry name" value="HATPase_dom"/>
</dbReference>
<dbReference type="Gene3D" id="3.30.565.10">
    <property type="entry name" value="Histidine kinase-like ATPase, C-terminal domain"/>
    <property type="match status" value="1"/>
</dbReference>
<keyword evidence="5" id="KW-1185">Reference proteome</keyword>
<keyword evidence="1" id="KW-0418">Kinase</keyword>
<dbReference type="InterPro" id="IPR036890">
    <property type="entry name" value="HATPase_C_sf"/>
</dbReference>
<feature type="domain" description="Histidine kinase/HSP90-like ATPase" evidence="2">
    <location>
        <begin position="196"/>
        <end position="303"/>
    </location>
</feature>
<protein>
    <submittedName>
        <fullName evidence="4">Anti-sigma regulatory factor (Ser/Thr protein kinase)</fullName>
    </submittedName>
</protein>
<reference evidence="4 5" key="1">
    <citation type="submission" date="2018-07" db="EMBL/GenBank/DDBJ databases">
        <title>Genomic Encyclopedia of Type Strains, Phase IV (KMG-IV): sequencing the most valuable type-strain genomes for metagenomic binning, comparative biology and taxonomic classification.</title>
        <authorList>
            <person name="Goeker M."/>
        </authorList>
    </citation>
    <scope>NUCLEOTIDE SEQUENCE [LARGE SCALE GENOMIC DNA]</scope>
    <source>
        <strain evidence="4 5">DSM 44290</strain>
    </source>
</reference>
<evidence type="ECO:0000259" key="3">
    <source>
        <dbReference type="Pfam" id="PF14417"/>
    </source>
</evidence>